<gene>
    <name evidence="5" type="ORF">HannXRQ_Chr06g0171581</name>
    <name evidence="4" type="ORF">HanXRQr2_Chr06g0248471</name>
</gene>
<dbReference type="OrthoDB" id="1716611at2759"/>
<evidence type="ECO:0000256" key="1">
    <source>
        <dbReference type="SAM" id="Coils"/>
    </source>
</evidence>
<dbReference type="Pfam" id="PF22915">
    <property type="entry name" value="ARMH5"/>
    <property type="match status" value="1"/>
</dbReference>
<evidence type="ECO:0000259" key="3">
    <source>
        <dbReference type="Pfam" id="PF22915"/>
    </source>
</evidence>
<accession>A0A251UGH1</accession>
<keyword evidence="1" id="KW-0175">Coiled coil</keyword>
<proteinExistence type="predicted"/>
<reference evidence="4" key="3">
    <citation type="submission" date="2020-06" db="EMBL/GenBank/DDBJ databases">
        <title>Helianthus annuus Genome sequencing and assembly Release 2.</title>
        <authorList>
            <person name="Gouzy J."/>
            <person name="Langlade N."/>
            <person name="Munos S."/>
        </authorList>
    </citation>
    <scope>NUCLEOTIDE SEQUENCE</scope>
    <source>
        <tissue evidence="4">Leaves</tissue>
    </source>
</reference>
<reference evidence="4 6" key="1">
    <citation type="journal article" date="2017" name="Nature">
        <title>The sunflower genome provides insights into oil metabolism, flowering and Asterid evolution.</title>
        <authorList>
            <person name="Badouin H."/>
            <person name="Gouzy J."/>
            <person name="Grassa C.J."/>
            <person name="Murat F."/>
            <person name="Staton S.E."/>
            <person name="Cottret L."/>
            <person name="Lelandais-Briere C."/>
            <person name="Owens G.L."/>
            <person name="Carrere S."/>
            <person name="Mayjonade B."/>
            <person name="Legrand L."/>
            <person name="Gill N."/>
            <person name="Kane N.C."/>
            <person name="Bowers J.E."/>
            <person name="Hubner S."/>
            <person name="Bellec A."/>
            <person name="Berard A."/>
            <person name="Berges H."/>
            <person name="Blanchet N."/>
            <person name="Boniface M.C."/>
            <person name="Brunel D."/>
            <person name="Catrice O."/>
            <person name="Chaidir N."/>
            <person name="Claudel C."/>
            <person name="Donnadieu C."/>
            <person name="Faraut T."/>
            <person name="Fievet G."/>
            <person name="Helmstetter N."/>
            <person name="King M."/>
            <person name="Knapp S.J."/>
            <person name="Lai Z."/>
            <person name="Le Paslier M.C."/>
            <person name="Lippi Y."/>
            <person name="Lorenzon L."/>
            <person name="Mandel J.R."/>
            <person name="Marage G."/>
            <person name="Marchand G."/>
            <person name="Marquand E."/>
            <person name="Bret-Mestries E."/>
            <person name="Morien E."/>
            <person name="Nambeesan S."/>
            <person name="Nguyen T."/>
            <person name="Pegot-Espagnet P."/>
            <person name="Pouilly N."/>
            <person name="Raftis F."/>
            <person name="Sallet E."/>
            <person name="Schiex T."/>
            <person name="Thomas J."/>
            <person name="Vandecasteele C."/>
            <person name="Vares D."/>
            <person name="Vear F."/>
            <person name="Vautrin S."/>
            <person name="Crespi M."/>
            <person name="Mangin B."/>
            <person name="Burke J.M."/>
            <person name="Salse J."/>
            <person name="Munos S."/>
            <person name="Vincourt P."/>
            <person name="Rieseberg L.H."/>
            <person name="Langlade N.B."/>
        </authorList>
    </citation>
    <scope>NUCLEOTIDE SEQUENCE [LARGE SCALE GENOMIC DNA]</scope>
    <source>
        <strain evidence="6">cv. SF193</strain>
        <tissue evidence="4">Leaves</tissue>
    </source>
</reference>
<feature type="domain" description="Armadillo-like repeats" evidence="3">
    <location>
        <begin position="192"/>
        <end position="283"/>
    </location>
</feature>
<protein>
    <recommendedName>
        <fullName evidence="3">Armadillo-like repeats domain-containing protein</fullName>
    </recommendedName>
</protein>
<name>A0A251UGH1_HELAN</name>
<reference evidence="5" key="2">
    <citation type="submission" date="2017-02" db="EMBL/GenBank/DDBJ databases">
        <title>Sunflower complete genome.</title>
        <authorList>
            <person name="Langlade N."/>
            <person name="Munos S."/>
        </authorList>
    </citation>
    <scope>NUCLEOTIDE SEQUENCE [LARGE SCALE GENOMIC DNA]</scope>
    <source>
        <tissue evidence="5">Leaves</tissue>
    </source>
</reference>
<keyword evidence="2" id="KW-0812">Transmembrane</keyword>
<dbReference type="Gramene" id="mRNA:HanXRQr2_Chr06g0248471">
    <property type="protein sequence ID" value="mRNA:HanXRQr2_Chr06g0248471"/>
    <property type="gene ID" value="HanXRQr2_Chr06g0248471"/>
</dbReference>
<keyword evidence="2" id="KW-0472">Membrane</keyword>
<dbReference type="Proteomes" id="UP000215914">
    <property type="component" value="Chromosome 6"/>
</dbReference>
<evidence type="ECO:0000256" key="2">
    <source>
        <dbReference type="SAM" id="Phobius"/>
    </source>
</evidence>
<dbReference type="InParanoid" id="A0A251UGH1"/>
<sequence length="370" mass="41385">MSTTCGYSVLTPHPPSSKSKITKFTTNFFLFPQFHITTFNIPLSSTPSRRRRLQLLSSTVASAVNNNTNPNESEKKKKKVEDEVEEVEEDLPWIQEKALDIVEFSGSVTQTLPGPRVGRSSLPWILALPLAYVGISFVIAVVKTLRKFSSPKHARRRLVSKNAELCRSIDELLDKENNGVRHEVLKELMQKTGFSMVDILRKYIRYSLNEKPFDPKLVAELIQLRKATMLDDSQVAEILNEISRRIVKDFGPVVMNTSGYSEKGLRRKLAVQALFGKILYLSELPEFCARDSSLIVKEIFGVADEDAERLRLHTVAEAGDMDSLEKMVGGDMDSLEKMVGGDVDSLEKMVVGVDLDPDRDSDSEDSGDGS</sequence>
<evidence type="ECO:0000313" key="5">
    <source>
        <dbReference type="EMBL" id="OTG22445.1"/>
    </source>
</evidence>
<feature type="transmembrane region" description="Helical" evidence="2">
    <location>
        <begin position="122"/>
        <end position="142"/>
    </location>
</feature>
<dbReference type="PANTHER" id="PTHR36793:SF1">
    <property type="entry name" value="RIBOSOMAL RNA SMALL SUBUNIT METHYLTRANSFERASE J"/>
    <property type="match status" value="1"/>
</dbReference>
<keyword evidence="6" id="KW-1185">Reference proteome</keyword>
<feature type="coiled-coil region" evidence="1">
    <location>
        <begin position="70"/>
        <end position="97"/>
    </location>
</feature>
<organism evidence="5 6">
    <name type="scientific">Helianthus annuus</name>
    <name type="common">Common sunflower</name>
    <dbReference type="NCBI Taxonomy" id="4232"/>
    <lineage>
        <taxon>Eukaryota</taxon>
        <taxon>Viridiplantae</taxon>
        <taxon>Streptophyta</taxon>
        <taxon>Embryophyta</taxon>
        <taxon>Tracheophyta</taxon>
        <taxon>Spermatophyta</taxon>
        <taxon>Magnoliopsida</taxon>
        <taxon>eudicotyledons</taxon>
        <taxon>Gunneridae</taxon>
        <taxon>Pentapetalae</taxon>
        <taxon>asterids</taxon>
        <taxon>campanulids</taxon>
        <taxon>Asterales</taxon>
        <taxon>Asteraceae</taxon>
        <taxon>Asteroideae</taxon>
        <taxon>Heliantheae alliance</taxon>
        <taxon>Heliantheae</taxon>
        <taxon>Helianthus</taxon>
    </lineage>
</organism>
<dbReference type="InterPro" id="IPR055241">
    <property type="entry name" value="Armadillo_rpt_dom"/>
</dbReference>
<dbReference type="STRING" id="4232.A0A251UGH1"/>
<dbReference type="OMA" id="EEEVPWI"/>
<dbReference type="AlphaFoldDB" id="A0A251UGH1"/>
<keyword evidence="2" id="KW-1133">Transmembrane helix</keyword>
<evidence type="ECO:0000313" key="6">
    <source>
        <dbReference type="Proteomes" id="UP000215914"/>
    </source>
</evidence>
<dbReference type="PANTHER" id="PTHR36793">
    <property type="entry name" value="RIBOSOMAL RNA SMALL SUBUNIT METHYLTRANSFERASE J"/>
    <property type="match status" value="1"/>
</dbReference>
<dbReference type="EMBL" id="MNCJ02000321">
    <property type="protein sequence ID" value="KAF5801472.1"/>
    <property type="molecule type" value="Genomic_DNA"/>
</dbReference>
<dbReference type="EMBL" id="CM007895">
    <property type="protein sequence ID" value="OTG22445.1"/>
    <property type="molecule type" value="Genomic_DNA"/>
</dbReference>
<dbReference type="FunCoup" id="A0A251UGH1">
    <property type="interactions" value="1622"/>
</dbReference>
<evidence type="ECO:0000313" key="4">
    <source>
        <dbReference type="EMBL" id="KAF5801472.1"/>
    </source>
</evidence>